<dbReference type="EMBL" id="CP002045">
    <property type="protein sequence ID" value="ADH93438.1"/>
    <property type="molecule type" value="Genomic_DNA"/>
</dbReference>
<dbReference type="GO" id="GO:0003723">
    <property type="term" value="F:RNA binding"/>
    <property type="evidence" value="ECO:0007669"/>
    <property type="project" value="InterPro"/>
</dbReference>
<dbReference type="InterPro" id="IPR010147">
    <property type="entry name" value="CRISPR-assoc_prot_CasD"/>
</dbReference>
<keyword evidence="1" id="KW-0051">Antiviral defense</keyword>
<sequence>MIESLYIRLSGPLQSWAGPAVSGNIVRTERYPTRSGLIGLLASALGAQRGEWPDWLNDVEFMVREDRRPIITDDFHTINPRTESVEFRSRYLIVQGNSASKACGKKALVFTPDAQGGTSVVNRTYLADGEFVVRITADGHLDELEDALSSPGFVTYLGRKAFAPEFPFYLGRGSSEAMNNLPVVAIALKNNRGDEVSRPVTTVLYGPYHPEKGRRQQIAIPVVADRDTQLSVIANQLDIRRPL</sequence>
<dbReference type="STRING" id="644284.Arch_1756"/>
<dbReference type="HOGENOM" id="CLU_084726_1_0_11"/>
<dbReference type="AlphaFoldDB" id="D7BLA8"/>
<dbReference type="KEGG" id="ahe:Arch_1756"/>
<dbReference type="NCBIfam" id="TIGR01868">
    <property type="entry name" value="casD_Cas5e"/>
    <property type="match status" value="1"/>
</dbReference>
<keyword evidence="3" id="KW-1185">Reference proteome</keyword>
<dbReference type="eggNOG" id="ENOG50306D6">
    <property type="taxonomic scope" value="Bacteria"/>
</dbReference>
<evidence type="ECO:0000313" key="2">
    <source>
        <dbReference type="EMBL" id="ADH93438.1"/>
    </source>
</evidence>
<dbReference type="GO" id="GO:0051607">
    <property type="term" value="P:defense response to virus"/>
    <property type="evidence" value="ECO:0007669"/>
    <property type="project" value="UniProtKB-KW"/>
</dbReference>
<dbReference type="InterPro" id="IPR013422">
    <property type="entry name" value="CRISPR-assoc_prot_Cas5_N"/>
</dbReference>
<dbReference type="CDD" id="cd09645">
    <property type="entry name" value="Cas5_I-E"/>
    <property type="match status" value="1"/>
</dbReference>
<dbReference type="Gene3D" id="3.30.70.2660">
    <property type="match status" value="1"/>
</dbReference>
<dbReference type="InterPro" id="IPR021124">
    <property type="entry name" value="CRISPR-assoc_prot_Cas5"/>
</dbReference>
<reference evidence="2 3" key="1">
    <citation type="journal article" date="2010" name="Stand. Genomic Sci.">
        <title>Complete genome sequence of Arcanobacterium haemolyticum type strain (11018).</title>
        <authorList>
            <person name="Yasawong M."/>
            <person name="Teshima H."/>
            <person name="Lapidus A."/>
            <person name="Nolan M."/>
            <person name="Lucas S."/>
            <person name="Glavina Del Rio T."/>
            <person name="Tice H."/>
            <person name="Cheng J."/>
            <person name="Bruce D."/>
            <person name="Detter C."/>
            <person name="Tapia R."/>
            <person name="Han C."/>
            <person name="Goodwin L."/>
            <person name="Pitluck S."/>
            <person name="Liolios K."/>
            <person name="Ivanova N."/>
            <person name="Mavromatis K."/>
            <person name="Mikhailova N."/>
            <person name="Pati A."/>
            <person name="Chen A."/>
            <person name="Palaniappan K."/>
            <person name="Land M."/>
            <person name="Hauser L."/>
            <person name="Chang Y."/>
            <person name="Jeffries C."/>
            <person name="Rohde M."/>
            <person name="Sikorski J."/>
            <person name="Pukall R."/>
            <person name="Goker M."/>
            <person name="Woyke T."/>
            <person name="Bristow J."/>
            <person name="Eisen J."/>
            <person name="Markowitz V."/>
            <person name="Hugenholtz P."/>
            <person name="Kyrpides N."/>
            <person name="Klenk H."/>
        </authorList>
    </citation>
    <scope>NUCLEOTIDE SEQUENCE [LARGE SCALE GENOMIC DNA]</scope>
    <source>
        <strain evidence="3">ATCC 9345 / DSM 20595 / CCUG 17215 / LMG 16163 / NBRC 15585 / NCTC 8452 / 11018</strain>
    </source>
</reference>
<evidence type="ECO:0000313" key="3">
    <source>
        <dbReference type="Proteomes" id="UP000000376"/>
    </source>
</evidence>
<dbReference type="NCBIfam" id="TIGR02593">
    <property type="entry name" value="CRISPR_cas5"/>
    <property type="match status" value="1"/>
</dbReference>
<name>D7BLA8_ARCHD</name>
<evidence type="ECO:0000256" key="1">
    <source>
        <dbReference type="ARBA" id="ARBA00023118"/>
    </source>
</evidence>
<dbReference type="RefSeq" id="WP_013170924.1">
    <property type="nucleotide sequence ID" value="NC_014218.1"/>
</dbReference>
<proteinExistence type="predicted"/>
<dbReference type="OrthoDB" id="3189549at2"/>
<gene>
    <name evidence="2" type="ordered locus">Arch_1756</name>
</gene>
<protein>
    <submittedName>
        <fullName evidence="2">CRISPR-associated protein Cas5 family</fullName>
    </submittedName>
</protein>
<accession>D7BLA8</accession>
<organism evidence="2 3">
    <name type="scientific">Arcanobacterium haemolyticum (strain ATCC 9345 / DSM 20595 / CCM 5947 / CCUG 17215 / LMG 16163 / NBRC 15585 / NCTC 8452 / 11018)</name>
    <dbReference type="NCBI Taxonomy" id="644284"/>
    <lineage>
        <taxon>Bacteria</taxon>
        <taxon>Bacillati</taxon>
        <taxon>Actinomycetota</taxon>
        <taxon>Actinomycetes</taxon>
        <taxon>Actinomycetales</taxon>
        <taxon>Actinomycetaceae</taxon>
        <taxon>Arcanobacterium</taxon>
    </lineage>
</organism>
<dbReference type="Proteomes" id="UP000000376">
    <property type="component" value="Chromosome"/>
</dbReference>
<dbReference type="Pfam" id="PF09704">
    <property type="entry name" value="Cas_Cas5d"/>
    <property type="match status" value="1"/>
</dbReference>
<dbReference type="GO" id="GO:0043571">
    <property type="term" value="P:maintenance of CRISPR repeat elements"/>
    <property type="evidence" value="ECO:0007669"/>
    <property type="project" value="InterPro"/>
</dbReference>